<comment type="subcellular location">
    <subcellularLocation>
        <location evidence="1">Cell membrane</location>
        <topology evidence="1">Multi-pass membrane protein</topology>
    </subcellularLocation>
</comment>
<dbReference type="InterPro" id="IPR000620">
    <property type="entry name" value="EamA_dom"/>
</dbReference>
<dbReference type="InterPro" id="IPR050638">
    <property type="entry name" value="AA-Vitamin_Transporters"/>
</dbReference>
<evidence type="ECO:0000313" key="8">
    <source>
        <dbReference type="EMBL" id="VYT68017.1"/>
    </source>
</evidence>
<feature type="domain" description="EamA" evidence="7">
    <location>
        <begin position="68"/>
        <end position="201"/>
    </location>
</feature>
<keyword evidence="3 6" id="KW-0812">Transmembrane</keyword>
<feature type="transmembrane region" description="Helical" evidence="6">
    <location>
        <begin position="158"/>
        <end position="179"/>
    </location>
</feature>
<dbReference type="AlphaFoldDB" id="A0A6N2YPQ6"/>
<dbReference type="InterPro" id="IPR037185">
    <property type="entry name" value="EmrE-like"/>
</dbReference>
<dbReference type="SUPFAM" id="SSF103481">
    <property type="entry name" value="Multidrug resistance efflux transporter EmrE"/>
    <property type="match status" value="2"/>
</dbReference>
<evidence type="ECO:0000256" key="6">
    <source>
        <dbReference type="SAM" id="Phobius"/>
    </source>
</evidence>
<dbReference type="PANTHER" id="PTHR32322">
    <property type="entry name" value="INNER MEMBRANE TRANSPORTER"/>
    <property type="match status" value="1"/>
</dbReference>
<evidence type="ECO:0000256" key="1">
    <source>
        <dbReference type="ARBA" id="ARBA00004651"/>
    </source>
</evidence>
<keyword evidence="4 6" id="KW-1133">Transmembrane helix</keyword>
<feature type="transmembrane region" description="Helical" evidence="6">
    <location>
        <begin position="337"/>
        <end position="355"/>
    </location>
</feature>
<evidence type="ECO:0000259" key="7">
    <source>
        <dbReference type="Pfam" id="PF00892"/>
    </source>
</evidence>
<gene>
    <name evidence="8" type="ORF">PMLFYP103_00301</name>
</gene>
<feature type="transmembrane region" description="Helical" evidence="6">
    <location>
        <begin position="188"/>
        <end position="206"/>
    </location>
</feature>
<proteinExistence type="predicted"/>
<dbReference type="Pfam" id="PF00892">
    <property type="entry name" value="EamA"/>
    <property type="match status" value="2"/>
</dbReference>
<feature type="transmembrane region" description="Helical" evidence="6">
    <location>
        <begin position="96"/>
        <end position="120"/>
    </location>
</feature>
<evidence type="ECO:0000256" key="3">
    <source>
        <dbReference type="ARBA" id="ARBA00022692"/>
    </source>
</evidence>
<dbReference type="PANTHER" id="PTHR32322:SF18">
    <property type="entry name" value="S-ADENOSYLMETHIONINE_S-ADENOSYLHOMOCYSTEINE TRANSPORTER"/>
    <property type="match status" value="1"/>
</dbReference>
<dbReference type="GO" id="GO:0005886">
    <property type="term" value="C:plasma membrane"/>
    <property type="evidence" value="ECO:0007669"/>
    <property type="project" value="UniProtKB-SubCell"/>
</dbReference>
<keyword evidence="5 6" id="KW-0472">Membrane</keyword>
<evidence type="ECO:0000256" key="4">
    <source>
        <dbReference type="ARBA" id="ARBA00022989"/>
    </source>
</evidence>
<evidence type="ECO:0000256" key="2">
    <source>
        <dbReference type="ARBA" id="ARBA00022475"/>
    </source>
</evidence>
<name>A0A6N2YPQ6_9BACT</name>
<feature type="transmembrane region" description="Helical" evidence="6">
    <location>
        <begin position="313"/>
        <end position="331"/>
    </location>
</feature>
<feature type="transmembrane region" description="Helical" evidence="6">
    <location>
        <begin position="250"/>
        <end position="270"/>
    </location>
</feature>
<feature type="transmembrane region" description="Helical" evidence="6">
    <location>
        <begin position="282"/>
        <end position="301"/>
    </location>
</feature>
<protein>
    <submittedName>
        <fullName evidence="8">Putative DMT superfamily transporter inner membrane protein</fullName>
    </submittedName>
</protein>
<feature type="transmembrane region" description="Helical" evidence="6">
    <location>
        <begin position="71"/>
        <end position="90"/>
    </location>
</feature>
<feature type="domain" description="EamA" evidence="7">
    <location>
        <begin position="219"/>
        <end position="355"/>
    </location>
</feature>
<organism evidence="8">
    <name type="scientific">Parabacteroides merdae</name>
    <dbReference type="NCBI Taxonomy" id="46503"/>
    <lineage>
        <taxon>Bacteria</taxon>
        <taxon>Pseudomonadati</taxon>
        <taxon>Bacteroidota</taxon>
        <taxon>Bacteroidia</taxon>
        <taxon>Bacteroidales</taxon>
        <taxon>Tannerellaceae</taxon>
        <taxon>Parabacteroides</taxon>
    </lineage>
</organism>
<reference evidence="8" key="1">
    <citation type="submission" date="2019-11" db="EMBL/GenBank/DDBJ databases">
        <authorList>
            <person name="Feng L."/>
        </authorList>
    </citation>
    <scope>NUCLEOTIDE SEQUENCE</scope>
    <source>
        <strain evidence="8">PmerdaeLFYP103</strain>
    </source>
</reference>
<sequence>MRNYPIFPEKRSNCIGIHLKTDACLHKFCHLQTEQNTKSGGPFLADLADFLLLYPQNKQVIMKSEAYKGHLAMLMANVLWGCMSPSSKIVLSSGLINAISLTTFRMLGAAIVFWIASIFTRKEHVPHEDLKHLFFAALFGIVFNQGTYIFGVSQTSPIDATIVATSTPIITMIIAAFYLKEPITGTKILGIFVGAAGALTLILSGQQAAVTGNGSNNVWGDILCLIAQCSFSIYVVVYKGLIGRYSPVTLMKWMFTYSAICTIPFSYNSVASIDFATLPLDIYLNIAVVVLGGTFFAYLLVPIGQRILRPTVATMYNYVQPIIASIITVIVGLDTFGLMKSIAIALVFLGVYIVTRSKSKEQLKQLKGER</sequence>
<keyword evidence="2" id="KW-1003">Cell membrane</keyword>
<dbReference type="EMBL" id="CACRUV010000005">
    <property type="protein sequence ID" value="VYT68017.1"/>
    <property type="molecule type" value="Genomic_DNA"/>
</dbReference>
<evidence type="ECO:0000256" key="5">
    <source>
        <dbReference type="ARBA" id="ARBA00023136"/>
    </source>
</evidence>
<feature type="transmembrane region" description="Helical" evidence="6">
    <location>
        <begin position="218"/>
        <end position="238"/>
    </location>
</feature>
<accession>A0A6N2YPQ6</accession>
<feature type="transmembrane region" description="Helical" evidence="6">
    <location>
        <begin position="132"/>
        <end position="152"/>
    </location>
</feature>